<organism evidence="2 3">
    <name type="scientific">Scophthalmus maximus</name>
    <name type="common">Turbot</name>
    <name type="synonym">Psetta maxima</name>
    <dbReference type="NCBI Taxonomy" id="52904"/>
    <lineage>
        <taxon>Eukaryota</taxon>
        <taxon>Metazoa</taxon>
        <taxon>Chordata</taxon>
        <taxon>Craniata</taxon>
        <taxon>Vertebrata</taxon>
        <taxon>Euteleostomi</taxon>
        <taxon>Actinopterygii</taxon>
        <taxon>Neopterygii</taxon>
        <taxon>Teleostei</taxon>
        <taxon>Neoteleostei</taxon>
        <taxon>Acanthomorphata</taxon>
        <taxon>Carangaria</taxon>
        <taxon>Pleuronectiformes</taxon>
        <taxon>Pleuronectoidei</taxon>
        <taxon>Scophthalmidae</taxon>
        <taxon>Scophthalmus</taxon>
    </lineage>
</organism>
<feature type="compositionally biased region" description="Basic residues" evidence="1">
    <location>
        <begin position="84"/>
        <end position="95"/>
    </location>
</feature>
<dbReference type="AlphaFoldDB" id="A0A6A4S4N8"/>
<sequence>MIMLLNFKLALQDQNQARIKHPAPAKWHNNAHDRITQVTFAVSFTLFIRATGRAPFDCSSVRTVMIGKQQLRNGQKRGNDSNRRQSKRRTVALRM</sequence>
<comment type="caution">
    <text evidence="2">The sequence shown here is derived from an EMBL/GenBank/DDBJ whole genome shotgun (WGS) entry which is preliminary data.</text>
</comment>
<evidence type="ECO:0000313" key="3">
    <source>
        <dbReference type="Proteomes" id="UP000438429"/>
    </source>
</evidence>
<dbReference type="EMBL" id="VEVO01000019">
    <property type="protein sequence ID" value="KAF0026292.1"/>
    <property type="molecule type" value="Genomic_DNA"/>
</dbReference>
<name>A0A6A4S4N8_SCOMX</name>
<feature type="region of interest" description="Disordered" evidence="1">
    <location>
        <begin position="69"/>
        <end position="95"/>
    </location>
</feature>
<reference evidence="2 3" key="1">
    <citation type="submission" date="2019-06" db="EMBL/GenBank/DDBJ databases">
        <title>Draft genomes of female and male turbot (Scophthalmus maximus).</title>
        <authorList>
            <person name="Xu H."/>
            <person name="Xu X.-W."/>
            <person name="Shao C."/>
            <person name="Chen S."/>
        </authorList>
    </citation>
    <scope>NUCLEOTIDE SEQUENCE [LARGE SCALE GENOMIC DNA]</scope>
    <source>
        <strain evidence="2">Ysfricsl-2016a</strain>
        <tissue evidence="2">Blood</tissue>
    </source>
</reference>
<evidence type="ECO:0000256" key="1">
    <source>
        <dbReference type="SAM" id="MobiDB-lite"/>
    </source>
</evidence>
<protein>
    <submittedName>
        <fullName evidence="2">Uncharacterized protein</fullName>
    </submittedName>
</protein>
<gene>
    <name evidence="2" type="ORF">F2P81_021029</name>
</gene>
<accession>A0A6A4S4N8</accession>
<proteinExistence type="predicted"/>
<dbReference type="Proteomes" id="UP000438429">
    <property type="component" value="Unassembled WGS sequence"/>
</dbReference>
<evidence type="ECO:0000313" key="2">
    <source>
        <dbReference type="EMBL" id="KAF0026292.1"/>
    </source>
</evidence>